<dbReference type="InterPro" id="IPR003594">
    <property type="entry name" value="HATPase_dom"/>
</dbReference>
<dbReference type="PROSITE" id="PS50885">
    <property type="entry name" value="HAMP"/>
    <property type="match status" value="1"/>
</dbReference>
<dbReference type="InterPro" id="IPR004358">
    <property type="entry name" value="Sig_transdc_His_kin-like_C"/>
</dbReference>
<evidence type="ECO:0000259" key="11">
    <source>
        <dbReference type="PROSITE" id="PS50109"/>
    </source>
</evidence>
<dbReference type="SUPFAM" id="SSF47384">
    <property type="entry name" value="Homodimeric domain of signal transducing histidine kinase"/>
    <property type="match status" value="1"/>
</dbReference>
<keyword evidence="7 13" id="KW-0418">Kinase</keyword>
<dbReference type="SMART" id="SM00388">
    <property type="entry name" value="HisKA"/>
    <property type="match status" value="1"/>
</dbReference>
<comment type="subcellular location">
    <subcellularLocation>
        <location evidence="2">Membrane</location>
    </subcellularLocation>
</comment>
<evidence type="ECO:0000256" key="2">
    <source>
        <dbReference type="ARBA" id="ARBA00004370"/>
    </source>
</evidence>
<dbReference type="PANTHER" id="PTHR45436:SF1">
    <property type="entry name" value="SENSOR PROTEIN QSEC"/>
    <property type="match status" value="1"/>
</dbReference>
<dbReference type="GO" id="GO:0016301">
    <property type="term" value="F:kinase activity"/>
    <property type="evidence" value="ECO:0007669"/>
    <property type="project" value="UniProtKB-KW"/>
</dbReference>
<dbReference type="Proteomes" id="UP001303211">
    <property type="component" value="Chromosome"/>
</dbReference>
<keyword evidence="10" id="KW-0472">Membrane</keyword>
<evidence type="ECO:0000256" key="3">
    <source>
        <dbReference type="ARBA" id="ARBA00012438"/>
    </source>
</evidence>
<keyword evidence="8" id="KW-1133">Transmembrane helix</keyword>
<evidence type="ECO:0000256" key="4">
    <source>
        <dbReference type="ARBA" id="ARBA00022553"/>
    </source>
</evidence>
<dbReference type="InterPro" id="IPR036890">
    <property type="entry name" value="HATPase_C_sf"/>
</dbReference>
<organism evidence="13 14">
    <name type="scientific">Diaphorobacter limosus</name>
    <dbReference type="NCBI Taxonomy" id="3036128"/>
    <lineage>
        <taxon>Bacteria</taxon>
        <taxon>Pseudomonadati</taxon>
        <taxon>Pseudomonadota</taxon>
        <taxon>Betaproteobacteria</taxon>
        <taxon>Burkholderiales</taxon>
        <taxon>Comamonadaceae</taxon>
        <taxon>Diaphorobacter</taxon>
    </lineage>
</organism>
<sequence>MTRQRSLRRQLLLGILLPTLLLIGVNTHSLYHQALAALNTAYDRTLLASAKSISEQLDVRGYDDAAELRATVPYSALEAFEADNQSRMFYRVSTLQGGLVSGFAELPFWQGSIAQRPPYAALVDFYNARFRDRPVRVAALLQPVAGPQGRTMAVIQVAETLELRHAAALQILWNTLVRQALLLAMIAAIVVLVVQRATLPVRRLSSELQGRGADDLSPIAAPAAPRELQPLIDATNAVMQRLSRLLAHQKRFVRDASHQLRTPLAVLKTQVQSALRGDLPPTQALQEIGDTVERATQLANQMLALAKVEQLRQQGEPPVTRLDEVLREVALDLSPLIAQANLDFGISTDTAPIQAHAWMLRELCRNLLHNAIRHAPPTTELTVALHTQGAQALLTIADAGPGVDDELAARLFEPFSAGDMRHSSGLGLAICQEIVQALGGNIALGNRRQGGAILGLDAVVRLPLAQPREAAPVKKSRP</sequence>
<dbReference type="Gene3D" id="1.10.287.130">
    <property type="match status" value="1"/>
</dbReference>
<dbReference type="Pfam" id="PF08521">
    <property type="entry name" value="2CSK_N"/>
    <property type="match status" value="1"/>
</dbReference>
<keyword evidence="14" id="KW-1185">Reference proteome</keyword>
<dbReference type="CDD" id="cd00075">
    <property type="entry name" value="HATPase"/>
    <property type="match status" value="1"/>
</dbReference>
<gene>
    <name evidence="13" type="ORF">P4826_06610</name>
</gene>
<dbReference type="InterPro" id="IPR003661">
    <property type="entry name" value="HisK_dim/P_dom"/>
</dbReference>
<dbReference type="PRINTS" id="PR00344">
    <property type="entry name" value="BCTRLSENSOR"/>
</dbReference>
<dbReference type="InterPro" id="IPR005467">
    <property type="entry name" value="His_kinase_dom"/>
</dbReference>
<keyword evidence="5" id="KW-0808">Transferase</keyword>
<dbReference type="CDD" id="cd00082">
    <property type="entry name" value="HisKA"/>
    <property type="match status" value="1"/>
</dbReference>
<dbReference type="RefSeq" id="WP_317703098.1">
    <property type="nucleotide sequence ID" value="NZ_CP136921.1"/>
</dbReference>
<evidence type="ECO:0000313" key="13">
    <source>
        <dbReference type="EMBL" id="WOO33733.1"/>
    </source>
</evidence>
<keyword evidence="6" id="KW-0812">Transmembrane</keyword>
<dbReference type="SMART" id="SM00387">
    <property type="entry name" value="HATPase_c"/>
    <property type="match status" value="1"/>
</dbReference>
<name>A0ABZ0J6N6_9BURK</name>
<dbReference type="PANTHER" id="PTHR45436">
    <property type="entry name" value="SENSOR HISTIDINE KINASE YKOH"/>
    <property type="match status" value="1"/>
</dbReference>
<evidence type="ECO:0000259" key="12">
    <source>
        <dbReference type="PROSITE" id="PS50885"/>
    </source>
</evidence>
<dbReference type="Pfam" id="PF02518">
    <property type="entry name" value="HATPase_c"/>
    <property type="match status" value="1"/>
</dbReference>
<evidence type="ECO:0000256" key="1">
    <source>
        <dbReference type="ARBA" id="ARBA00000085"/>
    </source>
</evidence>
<evidence type="ECO:0000256" key="7">
    <source>
        <dbReference type="ARBA" id="ARBA00022777"/>
    </source>
</evidence>
<accession>A0ABZ0J6N6</accession>
<keyword evidence="9" id="KW-0902">Two-component regulatory system</keyword>
<dbReference type="EC" id="2.7.13.3" evidence="3"/>
<dbReference type="InterPro" id="IPR050428">
    <property type="entry name" value="TCS_sensor_his_kinase"/>
</dbReference>
<comment type="catalytic activity">
    <reaction evidence="1">
        <text>ATP + protein L-histidine = ADP + protein N-phospho-L-histidine.</text>
        <dbReference type="EC" id="2.7.13.3"/>
    </reaction>
</comment>
<dbReference type="InterPro" id="IPR013727">
    <property type="entry name" value="2CSK_N"/>
</dbReference>
<evidence type="ECO:0000256" key="10">
    <source>
        <dbReference type="ARBA" id="ARBA00023136"/>
    </source>
</evidence>
<evidence type="ECO:0000256" key="6">
    <source>
        <dbReference type="ARBA" id="ARBA00022692"/>
    </source>
</evidence>
<dbReference type="InterPro" id="IPR003660">
    <property type="entry name" value="HAMP_dom"/>
</dbReference>
<dbReference type="Pfam" id="PF00512">
    <property type="entry name" value="HisKA"/>
    <property type="match status" value="1"/>
</dbReference>
<feature type="domain" description="HAMP" evidence="12">
    <location>
        <begin position="195"/>
        <end position="247"/>
    </location>
</feature>
<proteinExistence type="predicted"/>
<dbReference type="SUPFAM" id="SSF55874">
    <property type="entry name" value="ATPase domain of HSP90 chaperone/DNA topoisomerase II/histidine kinase"/>
    <property type="match status" value="1"/>
</dbReference>
<protein>
    <recommendedName>
        <fullName evidence="3">histidine kinase</fullName>
        <ecNumber evidence="3">2.7.13.3</ecNumber>
    </recommendedName>
</protein>
<dbReference type="InterPro" id="IPR036097">
    <property type="entry name" value="HisK_dim/P_sf"/>
</dbReference>
<evidence type="ECO:0000313" key="14">
    <source>
        <dbReference type="Proteomes" id="UP001303211"/>
    </source>
</evidence>
<evidence type="ECO:0000256" key="8">
    <source>
        <dbReference type="ARBA" id="ARBA00022989"/>
    </source>
</evidence>
<evidence type="ECO:0000256" key="9">
    <source>
        <dbReference type="ARBA" id="ARBA00023012"/>
    </source>
</evidence>
<feature type="domain" description="Histidine kinase" evidence="11">
    <location>
        <begin position="255"/>
        <end position="466"/>
    </location>
</feature>
<keyword evidence="4" id="KW-0597">Phosphoprotein</keyword>
<dbReference type="EMBL" id="CP136921">
    <property type="protein sequence ID" value="WOO33733.1"/>
    <property type="molecule type" value="Genomic_DNA"/>
</dbReference>
<evidence type="ECO:0000256" key="5">
    <source>
        <dbReference type="ARBA" id="ARBA00022679"/>
    </source>
</evidence>
<dbReference type="PROSITE" id="PS50109">
    <property type="entry name" value="HIS_KIN"/>
    <property type="match status" value="1"/>
</dbReference>
<reference evidence="13 14" key="1">
    <citation type="submission" date="2023-03" db="EMBL/GenBank/DDBJ databases">
        <title>Diaphorobacter basophil sp. nov., isolated from a sewage-treatment plant.</title>
        <authorList>
            <person name="Yang K."/>
        </authorList>
    </citation>
    <scope>NUCLEOTIDE SEQUENCE [LARGE SCALE GENOMIC DNA]</scope>
    <source>
        <strain evidence="13 14">Y-1</strain>
    </source>
</reference>
<dbReference type="Gene3D" id="3.30.565.10">
    <property type="entry name" value="Histidine kinase-like ATPase, C-terminal domain"/>
    <property type="match status" value="1"/>
</dbReference>